<accession>A8PBB1</accession>
<feature type="region of interest" description="Disordered" evidence="1">
    <location>
        <begin position="1"/>
        <end position="168"/>
    </location>
</feature>
<dbReference type="EMBL" id="AACS02000004">
    <property type="protein sequence ID" value="EAU81586.1"/>
    <property type="molecule type" value="Genomic_DNA"/>
</dbReference>
<dbReference type="Proteomes" id="UP000001861">
    <property type="component" value="Unassembled WGS sequence"/>
</dbReference>
<dbReference type="KEGG" id="cci:CC1G_02602"/>
<comment type="caution">
    <text evidence="2">The sequence shown here is derived from an EMBL/GenBank/DDBJ whole genome shotgun (WGS) entry which is preliminary data.</text>
</comment>
<reference evidence="2 3" key="1">
    <citation type="journal article" date="2010" name="Proc. Natl. Acad. Sci. U.S.A.">
        <title>Insights into evolution of multicellular fungi from the assembled chromosomes of the mushroom Coprinopsis cinerea (Coprinus cinereus).</title>
        <authorList>
            <person name="Stajich J.E."/>
            <person name="Wilke S.K."/>
            <person name="Ahren D."/>
            <person name="Au C.H."/>
            <person name="Birren B.W."/>
            <person name="Borodovsky M."/>
            <person name="Burns C."/>
            <person name="Canback B."/>
            <person name="Casselton L.A."/>
            <person name="Cheng C.K."/>
            <person name="Deng J."/>
            <person name="Dietrich F.S."/>
            <person name="Fargo D.C."/>
            <person name="Farman M.L."/>
            <person name="Gathman A.C."/>
            <person name="Goldberg J."/>
            <person name="Guigo R."/>
            <person name="Hoegger P.J."/>
            <person name="Hooker J.B."/>
            <person name="Huggins A."/>
            <person name="James T.Y."/>
            <person name="Kamada T."/>
            <person name="Kilaru S."/>
            <person name="Kodira C."/>
            <person name="Kues U."/>
            <person name="Kupfer D."/>
            <person name="Kwan H.S."/>
            <person name="Lomsadze A."/>
            <person name="Li W."/>
            <person name="Lilly W.W."/>
            <person name="Ma L.J."/>
            <person name="Mackey A.J."/>
            <person name="Manning G."/>
            <person name="Martin F."/>
            <person name="Muraguchi H."/>
            <person name="Natvig D.O."/>
            <person name="Palmerini H."/>
            <person name="Ramesh M.A."/>
            <person name="Rehmeyer C.J."/>
            <person name="Roe B.A."/>
            <person name="Shenoy N."/>
            <person name="Stanke M."/>
            <person name="Ter-Hovhannisyan V."/>
            <person name="Tunlid A."/>
            <person name="Velagapudi R."/>
            <person name="Vision T.J."/>
            <person name="Zeng Q."/>
            <person name="Zolan M.E."/>
            <person name="Pukkila P.J."/>
        </authorList>
    </citation>
    <scope>NUCLEOTIDE SEQUENCE [LARGE SCALE GENOMIC DNA]</scope>
    <source>
        <strain evidence="3">Okayama-7 / 130 / ATCC MYA-4618 / FGSC 9003</strain>
    </source>
</reference>
<dbReference type="GeneID" id="6016771"/>
<dbReference type="AlphaFoldDB" id="A8PBB1"/>
<dbReference type="InParanoid" id="A8PBB1"/>
<feature type="compositionally biased region" description="Basic and acidic residues" evidence="1">
    <location>
        <begin position="64"/>
        <end position="74"/>
    </location>
</feature>
<protein>
    <submittedName>
        <fullName evidence="2">Uncharacterized protein</fullName>
    </submittedName>
</protein>
<dbReference type="RefSeq" id="XP_001840139.1">
    <property type="nucleotide sequence ID" value="XM_001840087.1"/>
</dbReference>
<proteinExistence type="predicted"/>
<evidence type="ECO:0000256" key="1">
    <source>
        <dbReference type="SAM" id="MobiDB-lite"/>
    </source>
</evidence>
<feature type="compositionally biased region" description="Basic residues" evidence="1">
    <location>
        <begin position="116"/>
        <end position="126"/>
    </location>
</feature>
<feature type="region of interest" description="Disordered" evidence="1">
    <location>
        <begin position="254"/>
        <end position="281"/>
    </location>
</feature>
<dbReference type="VEuPathDB" id="FungiDB:CC1G_02602"/>
<feature type="compositionally biased region" description="Polar residues" evidence="1">
    <location>
        <begin position="37"/>
        <end position="62"/>
    </location>
</feature>
<keyword evidence="3" id="KW-1185">Reference proteome</keyword>
<evidence type="ECO:0000313" key="2">
    <source>
        <dbReference type="EMBL" id="EAU81586.1"/>
    </source>
</evidence>
<feature type="compositionally biased region" description="Low complexity" evidence="1">
    <location>
        <begin position="83"/>
        <end position="104"/>
    </location>
</feature>
<sequence>MSRPPQGQSNFFPNVGPDWFDPFVSLGEGPDIINGNLHRSTQGISSGTPNVDGPHSSSNPEPSSDYREGLLAEEERADEASNPAEATTSTTLATALETVTTTPALDSGATFSQPQSRRRTKAKRKANGQSPAAAPAPSRAMTVHPSTGFNAQVPRRLGQSSRPQSNSMPIQIPVPVHPMYPTMAGPSTVPYLPVPYEAPSAASTGFIQLPRLLIPPTMPIGPTVPNLGHQVPNAYQGLLGDATSRLVPSVRAVSDPLAPFGSSSRTGEASGDVQRAKKPRL</sequence>
<gene>
    <name evidence="2" type="ORF">CC1G_02602</name>
</gene>
<organism evidence="2 3">
    <name type="scientific">Coprinopsis cinerea (strain Okayama-7 / 130 / ATCC MYA-4618 / FGSC 9003)</name>
    <name type="common">Inky cap fungus</name>
    <name type="synonym">Hormographiella aspergillata</name>
    <dbReference type="NCBI Taxonomy" id="240176"/>
    <lineage>
        <taxon>Eukaryota</taxon>
        <taxon>Fungi</taxon>
        <taxon>Dikarya</taxon>
        <taxon>Basidiomycota</taxon>
        <taxon>Agaricomycotina</taxon>
        <taxon>Agaricomycetes</taxon>
        <taxon>Agaricomycetidae</taxon>
        <taxon>Agaricales</taxon>
        <taxon>Agaricineae</taxon>
        <taxon>Psathyrellaceae</taxon>
        <taxon>Coprinopsis</taxon>
    </lineage>
</organism>
<feature type="compositionally biased region" description="Polar residues" evidence="1">
    <location>
        <begin position="158"/>
        <end position="168"/>
    </location>
</feature>
<evidence type="ECO:0000313" key="3">
    <source>
        <dbReference type="Proteomes" id="UP000001861"/>
    </source>
</evidence>
<name>A8PBB1_COPC7</name>
<feature type="compositionally biased region" description="Polar residues" evidence="1">
    <location>
        <begin position="1"/>
        <end position="12"/>
    </location>
</feature>